<evidence type="ECO:0000256" key="2">
    <source>
        <dbReference type="ARBA" id="ARBA00022692"/>
    </source>
</evidence>
<feature type="transmembrane region" description="Helical" evidence="6">
    <location>
        <begin position="352"/>
        <end position="375"/>
    </location>
</feature>
<dbReference type="Gene3D" id="1.20.1250.20">
    <property type="entry name" value="MFS general substrate transporter like domains"/>
    <property type="match status" value="1"/>
</dbReference>
<evidence type="ECO:0000256" key="3">
    <source>
        <dbReference type="ARBA" id="ARBA00022989"/>
    </source>
</evidence>
<feature type="transmembrane region" description="Helical" evidence="6">
    <location>
        <begin position="460"/>
        <end position="479"/>
    </location>
</feature>
<evidence type="ECO:0000256" key="1">
    <source>
        <dbReference type="ARBA" id="ARBA00004141"/>
    </source>
</evidence>
<dbReference type="EMBL" id="LFJN01000035">
    <property type="protein sequence ID" value="KPI35904.1"/>
    <property type="molecule type" value="Genomic_DNA"/>
</dbReference>
<dbReference type="GeneID" id="28731064"/>
<keyword evidence="3 6" id="KW-1133">Transmembrane helix</keyword>
<dbReference type="Pfam" id="PF07690">
    <property type="entry name" value="MFS_1"/>
    <property type="match status" value="1"/>
</dbReference>
<keyword evidence="8" id="KW-1185">Reference proteome</keyword>
<dbReference type="VEuPathDB" id="FungiDB:AB675_10414"/>
<comment type="caution">
    <text evidence="7">The sequence shown here is derived from an EMBL/GenBank/DDBJ whole genome shotgun (WGS) entry which is preliminary data.</text>
</comment>
<dbReference type="InterPro" id="IPR011701">
    <property type="entry name" value="MFS"/>
</dbReference>
<evidence type="ECO:0000256" key="4">
    <source>
        <dbReference type="ARBA" id="ARBA00023136"/>
    </source>
</evidence>
<feature type="transmembrane region" description="Helical" evidence="6">
    <location>
        <begin position="185"/>
        <end position="207"/>
    </location>
</feature>
<dbReference type="GO" id="GO:0022857">
    <property type="term" value="F:transmembrane transporter activity"/>
    <property type="evidence" value="ECO:0007669"/>
    <property type="project" value="InterPro"/>
</dbReference>
<proteinExistence type="predicted"/>
<feature type="transmembrane region" description="Helical" evidence="6">
    <location>
        <begin position="491"/>
        <end position="509"/>
    </location>
</feature>
<feature type="transmembrane region" description="Helical" evidence="6">
    <location>
        <begin position="310"/>
        <end position="332"/>
    </location>
</feature>
<accession>A0A0N1H4Y0</accession>
<dbReference type="PANTHER" id="PTHR23502:SF30">
    <property type="entry name" value="TRANSPORTER, PUTATIVE (AFU_ORTHOLOGUE AFUA_8G04702)-RELATED"/>
    <property type="match status" value="1"/>
</dbReference>
<evidence type="ECO:0000313" key="8">
    <source>
        <dbReference type="Proteomes" id="UP000038010"/>
    </source>
</evidence>
<feature type="compositionally biased region" description="Basic and acidic residues" evidence="5">
    <location>
        <begin position="252"/>
        <end position="262"/>
    </location>
</feature>
<feature type="transmembrane region" description="Helical" evidence="6">
    <location>
        <begin position="100"/>
        <end position="117"/>
    </location>
</feature>
<feature type="transmembrane region" description="Helical" evidence="6">
    <location>
        <begin position="421"/>
        <end position="448"/>
    </location>
</feature>
<dbReference type="InterPro" id="IPR036259">
    <property type="entry name" value="MFS_trans_sf"/>
</dbReference>
<keyword evidence="4 6" id="KW-0472">Membrane</keyword>
<dbReference type="OrthoDB" id="5215911at2759"/>
<reference evidence="7 8" key="1">
    <citation type="submission" date="2015-06" db="EMBL/GenBank/DDBJ databases">
        <title>Draft genome of the ant-associated black yeast Phialophora attae CBS 131958.</title>
        <authorList>
            <person name="Moreno L.F."/>
            <person name="Stielow B.J."/>
            <person name="de Hoog S."/>
            <person name="Vicente V.A."/>
            <person name="Weiss V.A."/>
            <person name="de Vries M."/>
            <person name="Cruz L.M."/>
            <person name="Souza E.M."/>
        </authorList>
    </citation>
    <scope>NUCLEOTIDE SEQUENCE [LARGE SCALE GENOMIC DNA]</scope>
    <source>
        <strain evidence="7 8">CBS 131958</strain>
    </source>
</reference>
<dbReference type="AlphaFoldDB" id="A0A0N1H4Y0"/>
<dbReference type="RefSeq" id="XP_017995867.1">
    <property type="nucleotide sequence ID" value="XM_018139184.1"/>
</dbReference>
<feature type="transmembrane region" description="Helical" evidence="6">
    <location>
        <begin position="213"/>
        <end position="231"/>
    </location>
</feature>
<feature type="transmembrane region" description="Helical" evidence="6">
    <location>
        <begin position="396"/>
        <end position="415"/>
    </location>
</feature>
<gene>
    <name evidence="7" type="ORF">AB675_10414</name>
</gene>
<dbReference type="SUPFAM" id="SSF103473">
    <property type="entry name" value="MFS general substrate transporter"/>
    <property type="match status" value="1"/>
</dbReference>
<evidence type="ECO:0000313" key="7">
    <source>
        <dbReference type="EMBL" id="KPI35904.1"/>
    </source>
</evidence>
<dbReference type="Proteomes" id="UP000038010">
    <property type="component" value="Unassembled WGS sequence"/>
</dbReference>
<feature type="transmembrane region" description="Helical" evidence="6">
    <location>
        <begin position="60"/>
        <end position="80"/>
    </location>
</feature>
<comment type="subcellular location">
    <subcellularLocation>
        <location evidence="1">Membrane</location>
        <topology evidence="1">Multi-pass membrane protein</topology>
    </subcellularLocation>
</comment>
<sequence>MAHSSSDEGRVPGTIHLVDLDHSMHAQHAGTGDIILDPSPSSDPNDPLNWSPRRKMMSTICTNLYTWFAGLSGSTVYSVLVPLSEQSGVSIKTLNEGTGYMFLFLGWGLLFWQPFALRYGKRLTYLISVLATIGTTIWSAHVKSDGEWIAKCIVQGFMFAPIEALPEISVTDVYFTHQRGTYMSLYSITLAGSNYFAPVICGFIAEYQGWRWVFYWPAIFLGFLFVFLFLFQEETNYTRSTTGIISRSETPPPERVEPDSEKTLAASKTTASTGIGTAYAPEKTFTQKMALWNPHPGNSMISRALVSLKYLSWPVIFYAGFSYGSYLIWFNVLNATASIILGGPPYNFPASMVGLSYLSCCIGVLIGALLSGRVSDWLTIKLARRNNGIMEAEHRLWPFVLCIVGVPASLILWGVGAAHGVHWFGLIFAMGALAFTSVMGVTLSVNYLIDSYHDISDDAIVTVILVRNTMSFAISYGITPWLTSLGYQNCFVSAAFIGMAASSVFLIMIKFGKGFRVKSAAKYWAIVAAKKAKAGA</sequence>
<evidence type="ECO:0000256" key="5">
    <source>
        <dbReference type="SAM" id="MobiDB-lite"/>
    </source>
</evidence>
<dbReference type="STRING" id="1664694.A0A0N1H4Y0"/>
<dbReference type="FunFam" id="1.20.1250.20:FF:000319">
    <property type="entry name" value="MFS transporter, putative"/>
    <property type="match status" value="1"/>
</dbReference>
<protein>
    <submittedName>
        <fullName evidence="7">Putative MFS-type transporter</fullName>
    </submittedName>
</protein>
<feature type="region of interest" description="Disordered" evidence="5">
    <location>
        <begin position="242"/>
        <end position="263"/>
    </location>
</feature>
<evidence type="ECO:0000256" key="6">
    <source>
        <dbReference type="SAM" id="Phobius"/>
    </source>
</evidence>
<keyword evidence="2 6" id="KW-0812">Transmembrane</keyword>
<name>A0A0N1H4Y0_9EURO</name>
<organism evidence="7 8">
    <name type="scientific">Cyphellophora attinorum</name>
    <dbReference type="NCBI Taxonomy" id="1664694"/>
    <lineage>
        <taxon>Eukaryota</taxon>
        <taxon>Fungi</taxon>
        <taxon>Dikarya</taxon>
        <taxon>Ascomycota</taxon>
        <taxon>Pezizomycotina</taxon>
        <taxon>Eurotiomycetes</taxon>
        <taxon>Chaetothyriomycetidae</taxon>
        <taxon>Chaetothyriales</taxon>
        <taxon>Cyphellophoraceae</taxon>
        <taxon>Cyphellophora</taxon>
    </lineage>
</organism>
<dbReference type="GO" id="GO:0005886">
    <property type="term" value="C:plasma membrane"/>
    <property type="evidence" value="ECO:0007669"/>
    <property type="project" value="TreeGrafter"/>
</dbReference>
<dbReference type="PANTHER" id="PTHR23502">
    <property type="entry name" value="MAJOR FACILITATOR SUPERFAMILY"/>
    <property type="match status" value="1"/>
</dbReference>